<dbReference type="Proteomes" id="UP000317171">
    <property type="component" value="Chromosome"/>
</dbReference>
<reference evidence="1 2" key="1">
    <citation type="submission" date="2019-02" db="EMBL/GenBank/DDBJ databases">
        <title>Deep-cultivation of Planctomycetes and their phenomic and genomic characterization uncovers novel biology.</title>
        <authorList>
            <person name="Wiegand S."/>
            <person name="Jogler M."/>
            <person name="Boedeker C."/>
            <person name="Pinto D."/>
            <person name="Vollmers J."/>
            <person name="Rivas-Marin E."/>
            <person name="Kohn T."/>
            <person name="Peeters S.H."/>
            <person name="Heuer A."/>
            <person name="Rast P."/>
            <person name="Oberbeckmann S."/>
            <person name="Bunk B."/>
            <person name="Jeske O."/>
            <person name="Meyerdierks A."/>
            <person name="Storesund J.E."/>
            <person name="Kallscheuer N."/>
            <person name="Luecker S."/>
            <person name="Lage O.M."/>
            <person name="Pohl T."/>
            <person name="Merkel B.J."/>
            <person name="Hornburger P."/>
            <person name="Mueller R.-W."/>
            <person name="Bruemmer F."/>
            <person name="Labrenz M."/>
            <person name="Spormann A.M."/>
            <person name="Op den Camp H."/>
            <person name="Overmann J."/>
            <person name="Amann R."/>
            <person name="Jetten M.S.M."/>
            <person name="Mascher T."/>
            <person name="Medema M.H."/>
            <person name="Devos D.P."/>
            <person name="Kaster A.-K."/>
            <person name="Ovreas L."/>
            <person name="Rohde M."/>
            <person name="Galperin M.Y."/>
            <person name="Jogler C."/>
        </authorList>
    </citation>
    <scope>NUCLEOTIDE SEQUENCE [LARGE SCALE GENOMIC DNA]</scope>
    <source>
        <strain evidence="1 2">Pan241w</strain>
    </source>
</reference>
<evidence type="ECO:0000313" key="2">
    <source>
        <dbReference type="Proteomes" id="UP000317171"/>
    </source>
</evidence>
<proteinExistence type="predicted"/>
<dbReference type="KEGG" id="gaz:Pan241w_18150"/>
<name>A0A517RCZ3_9PLAN</name>
<accession>A0A517RCZ3</accession>
<dbReference type="EMBL" id="CP036269">
    <property type="protein sequence ID" value="QDT41752.1"/>
    <property type="molecule type" value="Genomic_DNA"/>
</dbReference>
<organism evidence="1 2">
    <name type="scientific">Gimesia alba</name>
    <dbReference type="NCBI Taxonomy" id="2527973"/>
    <lineage>
        <taxon>Bacteria</taxon>
        <taxon>Pseudomonadati</taxon>
        <taxon>Planctomycetota</taxon>
        <taxon>Planctomycetia</taxon>
        <taxon>Planctomycetales</taxon>
        <taxon>Planctomycetaceae</taxon>
        <taxon>Gimesia</taxon>
    </lineage>
</organism>
<keyword evidence="2" id="KW-1185">Reference proteome</keyword>
<evidence type="ECO:0000313" key="1">
    <source>
        <dbReference type="EMBL" id="QDT41752.1"/>
    </source>
</evidence>
<dbReference type="AlphaFoldDB" id="A0A517RCZ3"/>
<sequence>MGACSGVQVADRRPVSSGVMFVRSPKLTVIDVNSYMQKLDKIQRRSRISQLASVLKTKVESWRVAVPETRREPDLNSRTY</sequence>
<protein>
    <submittedName>
        <fullName evidence="1">Uncharacterized protein</fullName>
    </submittedName>
</protein>
<gene>
    <name evidence="1" type="ORF">Pan241w_18150</name>
</gene>